<accession>A0ACC2VVP2</accession>
<reference evidence="1" key="1">
    <citation type="submission" date="2023-04" db="EMBL/GenBank/DDBJ databases">
        <title>Draft Genome sequencing of Naganishia species isolated from polar environments using Oxford Nanopore Technology.</title>
        <authorList>
            <person name="Leo P."/>
            <person name="Venkateswaran K."/>
        </authorList>
    </citation>
    <scope>NUCLEOTIDE SEQUENCE</scope>
    <source>
        <strain evidence="1">MNA-CCFEE 5423</strain>
    </source>
</reference>
<protein>
    <submittedName>
        <fullName evidence="1">Uncharacterized protein</fullName>
    </submittedName>
</protein>
<gene>
    <name evidence="1" type="ORF">QFC21_002597</name>
</gene>
<dbReference type="Proteomes" id="UP001227268">
    <property type="component" value="Unassembled WGS sequence"/>
</dbReference>
<sequence length="235" mass="25925">METVYAADRNPAALVKAKTTLTMETLQSAYSGKLYDSTSFQPSNAVWAALKRHFEARLISAHNPKPEISLARIKQTEYQAFNAYSSGPAGGNQTSRTAAGKRGTRDASWIMYYVAEDGNAHMSSTAADYAWKRSAQSWGQVQSFLKCQWDEREFQLAIVKPYDVEHRIKEIARGNMEFCPMSLIPTGAAAHALQILDVNAITAIAGRVKLSTSVNAGEVIFETSLDTQRAEMDFS</sequence>
<keyword evidence="2" id="KW-1185">Reference proteome</keyword>
<evidence type="ECO:0000313" key="1">
    <source>
        <dbReference type="EMBL" id="KAJ9103175.1"/>
    </source>
</evidence>
<name>A0ACC2VVP2_9TREE</name>
<evidence type="ECO:0000313" key="2">
    <source>
        <dbReference type="Proteomes" id="UP001227268"/>
    </source>
</evidence>
<comment type="caution">
    <text evidence="1">The sequence shown here is derived from an EMBL/GenBank/DDBJ whole genome shotgun (WGS) entry which is preliminary data.</text>
</comment>
<proteinExistence type="predicted"/>
<dbReference type="EMBL" id="JASBWT010000007">
    <property type="protein sequence ID" value="KAJ9103175.1"/>
    <property type="molecule type" value="Genomic_DNA"/>
</dbReference>
<organism evidence="1 2">
    <name type="scientific">Naganishia friedmannii</name>
    <dbReference type="NCBI Taxonomy" id="89922"/>
    <lineage>
        <taxon>Eukaryota</taxon>
        <taxon>Fungi</taxon>
        <taxon>Dikarya</taxon>
        <taxon>Basidiomycota</taxon>
        <taxon>Agaricomycotina</taxon>
        <taxon>Tremellomycetes</taxon>
        <taxon>Filobasidiales</taxon>
        <taxon>Filobasidiaceae</taxon>
        <taxon>Naganishia</taxon>
    </lineage>
</organism>